<dbReference type="GO" id="GO:0005634">
    <property type="term" value="C:nucleus"/>
    <property type="evidence" value="ECO:0007669"/>
    <property type="project" value="UniProtKB-SubCell"/>
</dbReference>
<accession>A0A8B6ZJ67</accession>
<feature type="domain" description="C2H2-type" evidence="19">
    <location>
        <begin position="405"/>
        <end position="432"/>
    </location>
</feature>
<dbReference type="FunFam" id="3.30.160.60:FF:000132">
    <property type="entry name" value="PR domain zinc finger protein 1"/>
    <property type="match status" value="1"/>
</dbReference>
<dbReference type="SMART" id="SM00355">
    <property type="entry name" value="ZnF_C2H2"/>
    <property type="match status" value="4"/>
</dbReference>
<evidence type="ECO:0000259" key="19">
    <source>
        <dbReference type="PROSITE" id="PS50157"/>
    </source>
</evidence>
<keyword evidence="13" id="KW-0539">Nucleus</keyword>
<dbReference type="PROSITE" id="PS50157">
    <property type="entry name" value="ZINC_FINGER_C2H2_2"/>
    <property type="match status" value="4"/>
</dbReference>
<gene>
    <name evidence="21" type="primary">ZNF683</name>
</gene>
<dbReference type="GeneID" id="103192829"/>
<feature type="region of interest" description="Disordered" evidence="18">
    <location>
        <begin position="281"/>
        <end position="309"/>
    </location>
</feature>
<evidence type="ECO:0000256" key="15">
    <source>
        <dbReference type="ARBA" id="ARBA00075301"/>
    </source>
</evidence>
<dbReference type="OrthoDB" id="9345291at2759"/>
<dbReference type="Gene3D" id="3.30.160.60">
    <property type="entry name" value="Classic Zinc Finger"/>
    <property type="match status" value="4"/>
</dbReference>
<proteinExistence type="inferred from homology"/>
<keyword evidence="7" id="KW-0862">Zinc</keyword>
<dbReference type="GO" id="GO:0045087">
    <property type="term" value="P:innate immune response"/>
    <property type="evidence" value="ECO:0007669"/>
    <property type="project" value="UniProtKB-KW"/>
</dbReference>
<evidence type="ECO:0000256" key="6">
    <source>
        <dbReference type="ARBA" id="ARBA00022771"/>
    </source>
</evidence>
<dbReference type="GO" id="GO:0000981">
    <property type="term" value="F:DNA-binding transcription factor activity, RNA polymerase II-specific"/>
    <property type="evidence" value="ECO:0007669"/>
    <property type="project" value="TreeGrafter"/>
</dbReference>
<evidence type="ECO:0000256" key="4">
    <source>
        <dbReference type="ARBA" id="ARBA00022723"/>
    </source>
</evidence>
<evidence type="ECO:0000256" key="14">
    <source>
        <dbReference type="ARBA" id="ARBA00074461"/>
    </source>
</evidence>
<keyword evidence="6 17" id="KW-0863">Zinc-finger</keyword>
<dbReference type="RefSeq" id="XP_007934076.1">
    <property type="nucleotide sequence ID" value="XM_007935885.1"/>
</dbReference>
<evidence type="ECO:0000256" key="11">
    <source>
        <dbReference type="ARBA" id="ARBA00023130"/>
    </source>
</evidence>
<evidence type="ECO:0000256" key="9">
    <source>
        <dbReference type="ARBA" id="ARBA00023015"/>
    </source>
</evidence>
<comment type="subcellular location">
    <subcellularLocation>
        <location evidence="1">Nucleus</location>
    </subcellularLocation>
</comment>
<dbReference type="AlphaFoldDB" id="A0A8B6ZJ67"/>
<sequence length="482" mass="52784">MKGEFSPKLDCCHKPKPLVDTGSSLSPNLDFQFFQGDQVSSAFRPLPDTDIVNTHGQSCASWLCPLPLVPARSALLACPQGLDLYLCTLQPALLGTAPQGFRDDALNTKHQPLRLQASAADDEKLTAKYPSSREKMGSQLERAGEGPLPSPPCNSSSPTPWQNQKSSSPLAFCPCPPPTPTSKELPFCLHPFYPTYSLLPPLYLFPYGALPSVQYTHPFMLPQGTSYPTMAVPSLLMTTNEPGHHNTHGETLLPNQGAFQASGQTLPSQAQNQGLRAARTRSSGLEHAGVVASTRRAPHGSRAGTASLPYPLKKQDGKILYECNVCSKSFGQLSNLKVHLRVHSGERPFQCFLCKKSFTQLAHLQKHHLVHTGERPHECLLCHKRFSSSSNLKTHLRLHSGVQPFQCSLCPSRFTQHIHLKLHHQLHTPQPCSLPHTHLPLASLACLAQWQRGPLDLMAAPSGRKVGWDTDKDKVSLAPQGK</sequence>
<evidence type="ECO:0000256" key="7">
    <source>
        <dbReference type="ARBA" id="ARBA00022833"/>
    </source>
</evidence>
<dbReference type="GO" id="GO:0002682">
    <property type="term" value="P:regulation of immune system process"/>
    <property type="evidence" value="ECO:0007669"/>
    <property type="project" value="UniProtKB-ARBA"/>
</dbReference>
<dbReference type="InterPro" id="IPR036236">
    <property type="entry name" value="Znf_C2H2_sf"/>
</dbReference>
<dbReference type="PROSITE" id="PS00028">
    <property type="entry name" value="ZINC_FINGER_C2H2_1"/>
    <property type="match status" value="4"/>
</dbReference>
<dbReference type="PANTHER" id="PTHR23235:SF120">
    <property type="entry name" value="KRUPPEL-LIKE FACTOR 15"/>
    <property type="match status" value="1"/>
</dbReference>
<feature type="compositionally biased region" description="Basic and acidic residues" evidence="18">
    <location>
        <begin position="121"/>
        <end position="136"/>
    </location>
</feature>
<evidence type="ECO:0000256" key="3">
    <source>
        <dbReference type="ARBA" id="ARBA00022588"/>
    </source>
</evidence>
<evidence type="ECO:0000313" key="21">
    <source>
        <dbReference type="RefSeq" id="XP_007934076.1"/>
    </source>
</evidence>
<keyword evidence="5" id="KW-0677">Repeat</keyword>
<dbReference type="GO" id="GO:0008270">
    <property type="term" value="F:zinc ion binding"/>
    <property type="evidence" value="ECO:0007669"/>
    <property type="project" value="UniProtKB-KW"/>
</dbReference>
<evidence type="ECO:0000256" key="13">
    <source>
        <dbReference type="ARBA" id="ARBA00023242"/>
    </source>
</evidence>
<evidence type="ECO:0000256" key="2">
    <source>
        <dbReference type="ARBA" id="ARBA00006991"/>
    </source>
</evidence>
<evidence type="ECO:0000256" key="1">
    <source>
        <dbReference type="ARBA" id="ARBA00004123"/>
    </source>
</evidence>
<evidence type="ECO:0000256" key="18">
    <source>
        <dbReference type="SAM" id="MobiDB-lite"/>
    </source>
</evidence>
<evidence type="ECO:0000256" key="12">
    <source>
        <dbReference type="ARBA" id="ARBA00023163"/>
    </source>
</evidence>
<evidence type="ECO:0000313" key="20">
    <source>
        <dbReference type="Proteomes" id="UP000694850"/>
    </source>
</evidence>
<keyword evidence="12" id="KW-0804">Transcription</keyword>
<keyword evidence="20" id="KW-1185">Reference proteome</keyword>
<name>A0A8B6ZJ67_ORYAF</name>
<organism evidence="20 21">
    <name type="scientific">Orycteropus afer afer</name>
    <dbReference type="NCBI Taxonomy" id="1230840"/>
    <lineage>
        <taxon>Eukaryota</taxon>
        <taxon>Metazoa</taxon>
        <taxon>Chordata</taxon>
        <taxon>Craniata</taxon>
        <taxon>Vertebrata</taxon>
        <taxon>Euteleostomi</taxon>
        <taxon>Mammalia</taxon>
        <taxon>Eutheria</taxon>
        <taxon>Afrotheria</taxon>
        <taxon>Tubulidentata</taxon>
        <taxon>Orycteropodidae</taxon>
        <taxon>Orycteropus</taxon>
    </lineage>
</organism>
<dbReference type="Proteomes" id="UP000694850">
    <property type="component" value="Unplaced"/>
</dbReference>
<dbReference type="GO" id="GO:0002250">
    <property type="term" value="P:adaptive immune response"/>
    <property type="evidence" value="ECO:0007669"/>
    <property type="project" value="UniProtKB-KW"/>
</dbReference>
<keyword evidence="8" id="KW-0391">Immunity</keyword>
<evidence type="ECO:0000256" key="8">
    <source>
        <dbReference type="ARBA" id="ARBA00022859"/>
    </source>
</evidence>
<feature type="region of interest" description="Disordered" evidence="18">
    <location>
        <begin position="114"/>
        <end position="169"/>
    </location>
</feature>
<dbReference type="GO" id="GO:0051239">
    <property type="term" value="P:regulation of multicellular organismal process"/>
    <property type="evidence" value="ECO:0007669"/>
    <property type="project" value="UniProtKB-ARBA"/>
</dbReference>
<feature type="domain" description="C2H2-type" evidence="19">
    <location>
        <begin position="321"/>
        <end position="348"/>
    </location>
</feature>
<dbReference type="InterPro" id="IPR013087">
    <property type="entry name" value="Znf_C2H2_type"/>
</dbReference>
<comment type="similarity">
    <text evidence="2">Belongs to the krueppel C2H2-type zinc-finger protein family.</text>
</comment>
<evidence type="ECO:0000256" key="16">
    <source>
        <dbReference type="ARBA" id="ARBA00078155"/>
    </source>
</evidence>
<feature type="domain" description="C2H2-type" evidence="19">
    <location>
        <begin position="377"/>
        <end position="404"/>
    </location>
</feature>
<keyword evidence="11" id="KW-1064">Adaptive immunity</keyword>
<dbReference type="FunFam" id="3.30.160.60:FF:000262">
    <property type="entry name" value="PR domain zinc finger protein 1"/>
    <property type="match status" value="1"/>
</dbReference>
<evidence type="ECO:0000256" key="5">
    <source>
        <dbReference type="ARBA" id="ARBA00022737"/>
    </source>
</evidence>
<dbReference type="PANTHER" id="PTHR23235">
    <property type="entry name" value="KRUEPPEL-LIKE TRANSCRIPTION FACTOR"/>
    <property type="match status" value="1"/>
</dbReference>
<reference evidence="21" key="1">
    <citation type="submission" date="2025-08" db="UniProtKB">
        <authorList>
            <consortium name="RefSeq"/>
        </authorList>
    </citation>
    <scope>IDENTIFICATION</scope>
</reference>
<keyword evidence="9" id="KW-0805">Transcription regulation</keyword>
<dbReference type="CTD" id="257101"/>
<protein>
    <recommendedName>
        <fullName evidence="14">Tissue-resident T-cell transcription regulator protein ZNF683</fullName>
    </recommendedName>
    <alternativeName>
        <fullName evidence="15">Homolog of Blimp-1 in T-cell</fullName>
    </alternativeName>
    <alternativeName>
        <fullName evidence="16">Zinc finger protein 683</fullName>
    </alternativeName>
</protein>
<keyword evidence="4" id="KW-0479">Metal-binding</keyword>
<dbReference type="SUPFAM" id="SSF57667">
    <property type="entry name" value="beta-beta-alpha zinc fingers"/>
    <property type="match status" value="2"/>
</dbReference>
<dbReference type="GO" id="GO:0000978">
    <property type="term" value="F:RNA polymerase II cis-regulatory region sequence-specific DNA binding"/>
    <property type="evidence" value="ECO:0007669"/>
    <property type="project" value="TreeGrafter"/>
</dbReference>
<keyword evidence="3" id="KW-0399">Innate immunity</keyword>
<dbReference type="Pfam" id="PF00096">
    <property type="entry name" value="zf-C2H2"/>
    <property type="match status" value="3"/>
</dbReference>
<dbReference type="FunFam" id="3.30.160.60:FF:001272">
    <property type="entry name" value="Zinc finger protein 683"/>
    <property type="match status" value="1"/>
</dbReference>
<evidence type="ECO:0000256" key="10">
    <source>
        <dbReference type="ARBA" id="ARBA00023125"/>
    </source>
</evidence>
<evidence type="ECO:0000256" key="17">
    <source>
        <dbReference type="PROSITE-ProRule" id="PRU00042"/>
    </source>
</evidence>
<feature type="domain" description="C2H2-type" evidence="19">
    <location>
        <begin position="349"/>
        <end position="376"/>
    </location>
</feature>
<keyword evidence="10" id="KW-0238">DNA-binding</keyword>